<accession>A0ABR4NS59</accession>
<dbReference type="Gene3D" id="1.20.144.10">
    <property type="entry name" value="Phosphatidic acid phosphatase type 2/haloperoxidase"/>
    <property type="match status" value="1"/>
</dbReference>
<feature type="transmembrane region" description="Helical" evidence="6">
    <location>
        <begin position="234"/>
        <end position="256"/>
    </location>
</feature>
<comment type="caution">
    <text evidence="8">The sequence shown here is derived from an EMBL/GenBank/DDBJ whole genome shotgun (WGS) entry which is preliminary data.</text>
</comment>
<feature type="domain" description="Phosphatidic acid phosphatase type 2/haloperoxidase" evidence="7">
    <location>
        <begin position="114"/>
        <end position="256"/>
    </location>
</feature>
<dbReference type="PANTHER" id="PTHR10165">
    <property type="entry name" value="LIPID PHOSPHATE PHOSPHATASE"/>
    <property type="match status" value="1"/>
</dbReference>
<dbReference type="InterPro" id="IPR036938">
    <property type="entry name" value="PAP2/HPO_sf"/>
</dbReference>
<evidence type="ECO:0000256" key="2">
    <source>
        <dbReference type="ARBA" id="ARBA00008816"/>
    </source>
</evidence>
<dbReference type="CDD" id="cd03390">
    <property type="entry name" value="PAP2_containing_1_like"/>
    <property type="match status" value="1"/>
</dbReference>
<feature type="transmembrane region" description="Helical" evidence="6">
    <location>
        <begin position="80"/>
        <end position="100"/>
    </location>
</feature>
<keyword evidence="3 6" id="KW-0812">Transmembrane</keyword>
<evidence type="ECO:0000313" key="9">
    <source>
        <dbReference type="Proteomes" id="UP001623330"/>
    </source>
</evidence>
<evidence type="ECO:0000256" key="5">
    <source>
        <dbReference type="ARBA" id="ARBA00023136"/>
    </source>
</evidence>
<feature type="transmembrane region" description="Helical" evidence="6">
    <location>
        <begin position="210"/>
        <end position="228"/>
    </location>
</feature>
<evidence type="ECO:0000313" key="8">
    <source>
        <dbReference type="EMBL" id="KAL3231183.1"/>
    </source>
</evidence>
<evidence type="ECO:0000256" key="3">
    <source>
        <dbReference type="ARBA" id="ARBA00022692"/>
    </source>
</evidence>
<comment type="subcellular location">
    <subcellularLocation>
        <location evidence="1">Membrane</location>
        <topology evidence="1">Multi-pass membrane protein</topology>
    </subcellularLocation>
</comment>
<feature type="transmembrane region" description="Helical" evidence="6">
    <location>
        <begin position="30"/>
        <end position="49"/>
    </location>
</feature>
<dbReference type="InterPro" id="IPR000326">
    <property type="entry name" value="PAP2/HPO"/>
</dbReference>
<protein>
    <submittedName>
        <fullName evidence="8">Diacylglycerol pyrophosphate phosphatase 1</fullName>
    </submittedName>
</protein>
<keyword evidence="5 6" id="KW-0472">Membrane</keyword>
<dbReference type="SUPFAM" id="SSF48317">
    <property type="entry name" value="Acid phosphatase/Vanadium-dependent haloperoxidase"/>
    <property type="match status" value="1"/>
</dbReference>
<dbReference type="SMART" id="SM00014">
    <property type="entry name" value="acidPPc"/>
    <property type="match status" value="1"/>
</dbReference>
<dbReference type="Proteomes" id="UP001623330">
    <property type="component" value="Unassembled WGS sequence"/>
</dbReference>
<dbReference type="Pfam" id="PF01569">
    <property type="entry name" value="PAP2"/>
    <property type="match status" value="1"/>
</dbReference>
<evidence type="ECO:0000256" key="4">
    <source>
        <dbReference type="ARBA" id="ARBA00022989"/>
    </source>
</evidence>
<dbReference type="PANTHER" id="PTHR10165:SF35">
    <property type="entry name" value="RE23632P"/>
    <property type="match status" value="1"/>
</dbReference>
<sequence length="296" mass="34238">MNVDRLTLGLSRGERSGRFSGFGITTSSKWRISDICLLVIILIINYPVYYQEPFQREFRLDDVTISHPHAQKESVNDIMLFIYSFVIPVMVILVIWVLFADPRHRYHLLYISMLGLVFSWFSCSLFTNYIKNWVGRLRPDFLARCQPRVDIPEDRYYTIDEVCTTEDYYTLLDGFRTTPSGHASESFAGLGYLYYWICGQLLTEVKSTGLWRKTIAFAPLLIASLIALSRTQDYRHHFVDVVIGSVLGMLFAHFIYRRYFPSISAEVPFKPLSDDSEVGLNIYSTVQEDIPTTPQV</sequence>
<keyword evidence="4 6" id="KW-1133">Transmembrane helix</keyword>
<evidence type="ECO:0000256" key="1">
    <source>
        <dbReference type="ARBA" id="ARBA00004141"/>
    </source>
</evidence>
<proteinExistence type="inferred from homology"/>
<dbReference type="InterPro" id="IPR043216">
    <property type="entry name" value="PAP-like"/>
</dbReference>
<organism evidence="8 9">
    <name type="scientific">Nakaseomyces bracarensis</name>
    <dbReference type="NCBI Taxonomy" id="273131"/>
    <lineage>
        <taxon>Eukaryota</taxon>
        <taxon>Fungi</taxon>
        <taxon>Dikarya</taxon>
        <taxon>Ascomycota</taxon>
        <taxon>Saccharomycotina</taxon>
        <taxon>Saccharomycetes</taxon>
        <taxon>Saccharomycetales</taxon>
        <taxon>Saccharomycetaceae</taxon>
        <taxon>Nakaseomyces</taxon>
    </lineage>
</organism>
<keyword evidence="9" id="KW-1185">Reference proteome</keyword>
<evidence type="ECO:0000259" key="7">
    <source>
        <dbReference type="SMART" id="SM00014"/>
    </source>
</evidence>
<reference evidence="8 9" key="1">
    <citation type="submission" date="2024-05" db="EMBL/GenBank/DDBJ databases">
        <title>Long read based assembly of the Candida bracarensis genome reveals expanded adhesin content.</title>
        <authorList>
            <person name="Marcet-Houben M."/>
            <person name="Ksiezopolska E."/>
            <person name="Gabaldon T."/>
        </authorList>
    </citation>
    <scope>NUCLEOTIDE SEQUENCE [LARGE SCALE GENOMIC DNA]</scope>
    <source>
        <strain evidence="8 9">CBM6</strain>
    </source>
</reference>
<name>A0ABR4NS59_9SACH</name>
<dbReference type="EMBL" id="JBEVYD010000008">
    <property type="protein sequence ID" value="KAL3231183.1"/>
    <property type="molecule type" value="Genomic_DNA"/>
</dbReference>
<gene>
    <name evidence="8" type="ORF">RNJ44_00822</name>
</gene>
<evidence type="ECO:0000256" key="6">
    <source>
        <dbReference type="SAM" id="Phobius"/>
    </source>
</evidence>
<feature type="transmembrane region" description="Helical" evidence="6">
    <location>
        <begin position="106"/>
        <end position="130"/>
    </location>
</feature>
<comment type="similarity">
    <text evidence="2">Belongs to the PA-phosphatase related phosphoesterase family.</text>
</comment>